<dbReference type="Gene3D" id="3.40.50.720">
    <property type="entry name" value="NAD(P)-binding Rossmann-like Domain"/>
    <property type="match status" value="1"/>
</dbReference>
<name>A0A2S9YLA9_9BACT</name>
<dbReference type="GO" id="GO:0016616">
    <property type="term" value="F:oxidoreductase activity, acting on the CH-OH group of donors, NAD or NADP as acceptor"/>
    <property type="evidence" value="ECO:0007669"/>
    <property type="project" value="TreeGrafter"/>
</dbReference>
<dbReference type="SUPFAM" id="SSF51735">
    <property type="entry name" value="NAD(P)-binding Rossmann-fold domains"/>
    <property type="match status" value="1"/>
</dbReference>
<evidence type="ECO:0008006" key="3">
    <source>
        <dbReference type="Google" id="ProtNLM"/>
    </source>
</evidence>
<dbReference type="PANTHER" id="PTHR45458:SF1">
    <property type="entry name" value="SHORT CHAIN DEHYDROGENASE"/>
    <property type="match status" value="1"/>
</dbReference>
<dbReference type="PRINTS" id="PR00081">
    <property type="entry name" value="GDHRDH"/>
</dbReference>
<sequence length="220" mass="23238">MATILITGASRGIGLELARQLSARTDEVIATCRRSNSALDELGVRVEAGIDVTDGESLAELDRRLGDLSIDVLINNAGILQPSTLDALDFDAIRRQFEVNAMGPLRVVSSLRARLGSGSKIAIVTSRMGSLADNSSGGSYGYRMSKAAVNMAGVSLAHDLRPEGVAVALLHPGWVQTEMTGGTGHITAQESARGLIARIDALTLETSGGFWHQDGSRLPW</sequence>
<dbReference type="OrthoDB" id="5334159at2"/>
<dbReference type="CDD" id="cd05325">
    <property type="entry name" value="carb_red_sniffer_like_SDR_c"/>
    <property type="match status" value="1"/>
</dbReference>
<proteinExistence type="predicted"/>
<evidence type="ECO:0000313" key="1">
    <source>
        <dbReference type="EMBL" id="PRQ05854.1"/>
    </source>
</evidence>
<dbReference type="AlphaFoldDB" id="A0A2S9YLA9"/>
<dbReference type="InterPro" id="IPR052184">
    <property type="entry name" value="SDR_enzymes"/>
</dbReference>
<evidence type="ECO:0000313" key="2">
    <source>
        <dbReference type="Proteomes" id="UP000237968"/>
    </source>
</evidence>
<protein>
    <recommendedName>
        <fullName evidence="3">C-factor</fullName>
    </recommendedName>
</protein>
<dbReference type="InterPro" id="IPR002347">
    <property type="entry name" value="SDR_fam"/>
</dbReference>
<keyword evidence="2" id="KW-1185">Reference proteome</keyword>
<dbReference type="Pfam" id="PF00106">
    <property type="entry name" value="adh_short"/>
    <property type="match status" value="1"/>
</dbReference>
<dbReference type="PANTHER" id="PTHR45458">
    <property type="entry name" value="SHORT-CHAIN DEHYDROGENASE/REDUCTASE SDR"/>
    <property type="match status" value="1"/>
</dbReference>
<accession>A0A2S9YLA9</accession>
<comment type="caution">
    <text evidence="1">The sequence shown here is derived from an EMBL/GenBank/DDBJ whole genome shotgun (WGS) entry which is preliminary data.</text>
</comment>
<dbReference type="Proteomes" id="UP000237968">
    <property type="component" value="Unassembled WGS sequence"/>
</dbReference>
<dbReference type="InterPro" id="IPR036291">
    <property type="entry name" value="NAD(P)-bd_dom_sf"/>
</dbReference>
<dbReference type="EMBL" id="PVNK01000005">
    <property type="protein sequence ID" value="PRQ05854.1"/>
    <property type="molecule type" value="Genomic_DNA"/>
</dbReference>
<gene>
    <name evidence="1" type="ORF">ENSA5_01740</name>
</gene>
<reference evidence="1 2" key="1">
    <citation type="submission" date="2018-03" db="EMBL/GenBank/DDBJ databases">
        <title>Draft Genome Sequences of the Obligatory Marine Myxobacteria Enhygromyxa salina SWB005.</title>
        <authorList>
            <person name="Poehlein A."/>
            <person name="Moghaddam J.A."/>
            <person name="Harms H."/>
            <person name="Alanjari M."/>
            <person name="Koenig G.M."/>
            <person name="Daniel R."/>
            <person name="Schaeberle T.F."/>
        </authorList>
    </citation>
    <scope>NUCLEOTIDE SEQUENCE [LARGE SCALE GENOMIC DNA]</scope>
    <source>
        <strain evidence="1 2">SWB005</strain>
    </source>
</reference>
<organism evidence="1 2">
    <name type="scientific">Enhygromyxa salina</name>
    <dbReference type="NCBI Taxonomy" id="215803"/>
    <lineage>
        <taxon>Bacteria</taxon>
        <taxon>Pseudomonadati</taxon>
        <taxon>Myxococcota</taxon>
        <taxon>Polyangia</taxon>
        <taxon>Nannocystales</taxon>
        <taxon>Nannocystaceae</taxon>
        <taxon>Enhygromyxa</taxon>
    </lineage>
</organism>
<dbReference type="RefSeq" id="WP_106389654.1">
    <property type="nucleotide sequence ID" value="NZ_PVNK01000005.1"/>
</dbReference>